<gene>
    <name evidence="1" type="primary">asp2</name>
    <name evidence="1" type="ORF">H5R92_07505</name>
    <name evidence="2" type="ORF">LTY36_09490</name>
</gene>
<comment type="caution">
    <text evidence="1">The sequence shown here is derived from an EMBL/GenBank/DDBJ whole genome shotgun (WGS) entry which is preliminary data.</text>
</comment>
<accession>A0A7W3YM20</accession>
<evidence type="ECO:0000313" key="4">
    <source>
        <dbReference type="Proteomes" id="UP001199710"/>
    </source>
</evidence>
<reference evidence="1 3" key="1">
    <citation type="submission" date="2020-07" db="EMBL/GenBank/DDBJ databases">
        <title>Description of Limosilactobacillus balticus sp. nov., Limosilactobacillus agrestis sp. nov., Limosilactobacillus albertensis sp. nov., Limosilactobacillus rudii sp. nov., Limosilactobacillus fastidiosus sp. nov., five novel Limosilactobacillus species isolated from the vertebrate gastrointestinal tract, and proposal of 6 subspecies of Limosilactobacillus reuteri adapted to the gastrointestinal tract of specific vertebrate hosts.</title>
        <authorList>
            <person name="Li F."/>
            <person name="Cheng C."/>
            <person name="Zheng J."/>
            <person name="Quevedo R.M."/>
            <person name="Li J."/>
            <person name="Roos S."/>
            <person name="Gaenzle M.G."/>
            <person name="Walter J."/>
        </authorList>
    </citation>
    <scope>NUCLEOTIDE SEQUENCE [LARGE SCALE GENOMIC DNA]</scope>
    <source>
        <strain evidence="1 3">BG-MG3-A</strain>
    </source>
</reference>
<dbReference type="AlphaFoldDB" id="A0A7W3YM20"/>
<dbReference type="EMBL" id="JAJPDE010000078">
    <property type="protein sequence ID" value="MCD7131411.1"/>
    <property type="molecule type" value="Genomic_DNA"/>
</dbReference>
<dbReference type="RefSeq" id="WP_182578877.1">
    <property type="nucleotide sequence ID" value="NZ_JACIVE010000060.1"/>
</dbReference>
<dbReference type="Proteomes" id="UP001199710">
    <property type="component" value="Unassembled WGS sequence"/>
</dbReference>
<evidence type="ECO:0000313" key="2">
    <source>
        <dbReference type="EMBL" id="MCD7131411.1"/>
    </source>
</evidence>
<dbReference type="NCBIfam" id="TIGR03712">
    <property type="entry name" value="acc_sec_asp2"/>
    <property type="match status" value="1"/>
</dbReference>
<protein>
    <submittedName>
        <fullName evidence="1">Accessory Sec system protein Asp2</fullName>
    </submittedName>
</protein>
<dbReference type="GO" id="GO:0015031">
    <property type="term" value="P:protein transport"/>
    <property type="evidence" value="ECO:0007669"/>
    <property type="project" value="InterPro"/>
</dbReference>
<evidence type="ECO:0000313" key="1">
    <source>
        <dbReference type="EMBL" id="MBB1096016.1"/>
    </source>
</evidence>
<dbReference type="EMBL" id="JACIVE010000060">
    <property type="protein sequence ID" value="MBB1096016.1"/>
    <property type="molecule type" value="Genomic_DNA"/>
</dbReference>
<sequence>MNVLQLGPTDWSKQYQIPEDINWKFNKFSEKKKQRYDVVIITGRDTLTAKEWEKLQWLTPPYSVLYLPSIKSELSKACKHFLRCQAALKIDEEPQALIDHLTLRYFFGQSGLRISPQRLILKPENLNGFEYLDSTHLRMQVNSKDSWLPIGTYTQNLYIDPNRLVKLWLEMKKRGDLQVQLRLFIQERGGDGDPNKSIIVKTDSMKEKILPIGVSSDARFASVVVEVKGTGQLTLGVLHSRWAREGYGEFIAGGQRLIDEKNREDIAYYFNPGDLKPPLNVYFSGARGLEGFEAYPLFRKLHTPTILFTDMRQSLGSFYVGESIERQIKQVIVKTLKKLGFTKDQLIMSGISMGTYPAIKLGAELQAYMISVAKPICNLGLVANRGRLERPDSFDTIYDIDNTLVPELDSEHLKLLDKKFWEQFDRNDLSNTRFFIGYMMEDDYDNQAVKEMSNSKAIANSRQLVVKGYHGRHNDDPEVMHWMFARLGQVLQNNFGRKV</sequence>
<organism evidence="1 3">
    <name type="scientific">Limosilactobacillus agrestis</name>
    <dbReference type="NCBI Taxonomy" id="2759748"/>
    <lineage>
        <taxon>Bacteria</taxon>
        <taxon>Bacillati</taxon>
        <taxon>Bacillota</taxon>
        <taxon>Bacilli</taxon>
        <taxon>Lactobacillales</taxon>
        <taxon>Lactobacillaceae</taxon>
        <taxon>Limosilactobacillus</taxon>
    </lineage>
</organism>
<reference evidence="2 4" key="2">
    <citation type="submission" date="2021-12" db="EMBL/GenBank/DDBJ databases">
        <title>A phylogenomic analysis of Limosilactobacillus reuteri reveals ancient and stable evolutionary relationships with rodents and birds and zoonotic transmission to humans.</title>
        <authorList>
            <person name="Li F."/>
            <person name="Li X."/>
            <person name="Cheng C."/>
            <person name="Tollenaar S."/>
            <person name="Zhang J.S."/>
            <person name="Simpson D."/>
            <person name="Tasseva G."/>
            <person name="Perez-Munoz M.E."/>
            <person name="Frese S."/>
            <person name="Gaenzle M.G."/>
            <person name="Walter J."/>
            <person name="Zheng J."/>
        </authorList>
    </citation>
    <scope>NUCLEOTIDE SEQUENCE [LARGE SCALE GENOMIC DNA]</scope>
    <source>
        <strain evidence="2 4">BG-MG3-B</strain>
    </source>
</reference>
<evidence type="ECO:0000313" key="3">
    <source>
        <dbReference type="Proteomes" id="UP000534578"/>
    </source>
</evidence>
<dbReference type="Proteomes" id="UP000534578">
    <property type="component" value="Unassembled WGS sequence"/>
</dbReference>
<proteinExistence type="predicted"/>
<dbReference type="InterPro" id="IPR022267">
    <property type="entry name" value="Asp2"/>
</dbReference>
<keyword evidence="4" id="KW-1185">Reference proteome</keyword>
<dbReference type="Pfam" id="PF16929">
    <property type="entry name" value="Asp2"/>
    <property type="match status" value="1"/>
</dbReference>
<name>A0A7W3YM20_9LACO</name>